<evidence type="ECO:0000313" key="2">
    <source>
        <dbReference type="Proteomes" id="UP000789860"/>
    </source>
</evidence>
<proteinExistence type="predicted"/>
<name>A0ACA9NQZ3_9GLOM</name>
<keyword evidence="2" id="KW-1185">Reference proteome</keyword>
<organism evidence="1 2">
    <name type="scientific">Scutellospora calospora</name>
    <dbReference type="NCBI Taxonomy" id="85575"/>
    <lineage>
        <taxon>Eukaryota</taxon>
        <taxon>Fungi</taxon>
        <taxon>Fungi incertae sedis</taxon>
        <taxon>Mucoromycota</taxon>
        <taxon>Glomeromycotina</taxon>
        <taxon>Glomeromycetes</taxon>
        <taxon>Diversisporales</taxon>
        <taxon>Gigasporaceae</taxon>
        <taxon>Scutellospora</taxon>
    </lineage>
</organism>
<dbReference type="EMBL" id="CAJVPM010026766">
    <property type="protein sequence ID" value="CAG8663330.1"/>
    <property type="molecule type" value="Genomic_DNA"/>
</dbReference>
<dbReference type="Proteomes" id="UP000789860">
    <property type="component" value="Unassembled WGS sequence"/>
</dbReference>
<protein>
    <submittedName>
        <fullName evidence="1">6649_t:CDS:1</fullName>
    </submittedName>
</protein>
<accession>A0ACA9NQZ3</accession>
<comment type="caution">
    <text evidence="1">The sequence shown here is derived from an EMBL/GenBank/DDBJ whole genome shotgun (WGS) entry which is preliminary data.</text>
</comment>
<reference evidence="1" key="1">
    <citation type="submission" date="2021-06" db="EMBL/GenBank/DDBJ databases">
        <authorList>
            <person name="Kallberg Y."/>
            <person name="Tangrot J."/>
            <person name="Rosling A."/>
        </authorList>
    </citation>
    <scope>NUCLEOTIDE SEQUENCE</scope>
    <source>
        <strain evidence="1">AU212A</strain>
    </source>
</reference>
<sequence>TFFTFLTPISAKVGLGYLLLCQILLGIGIVIALPISTWLGSGPLEWPGIFWTFGTAVESGGFVKSENNDTDHNTPLEIYVIEENSDINELLTNNLKLPTLKQVPWKLMFSHREVWAILITQFCNSFM</sequence>
<gene>
    <name evidence="1" type="ORF">SCALOS_LOCUS9109</name>
</gene>
<feature type="non-terminal residue" evidence="1">
    <location>
        <position position="1"/>
    </location>
</feature>
<feature type="non-terminal residue" evidence="1">
    <location>
        <position position="127"/>
    </location>
</feature>
<evidence type="ECO:0000313" key="1">
    <source>
        <dbReference type="EMBL" id="CAG8663330.1"/>
    </source>
</evidence>